<dbReference type="EMBL" id="JBDJAW010000044">
    <property type="protein sequence ID" value="MEN3540143.1"/>
    <property type="molecule type" value="Genomic_DNA"/>
</dbReference>
<evidence type="ECO:0000313" key="4">
    <source>
        <dbReference type="Proteomes" id="UP001447516"/>
    </source>
</evidence>
<dbReference type="Proteomes" id="UP001447516">
    <property type="component" value="Unassembled WGS sequence"/>
</dbReference>
<keyword evidence="1" id="KW-0067">ATP-binding</keyword>
<feature type="region of interest" description="Disordered" evidence="2">
    <location>
        <begin position="404"/>
        <end position="432"/>
    </location>
</feature>
<comment type="catalytic activity">
    <reaction evidence="1">
        <text>1,6-anhydro-N-acetyl-beta-muramate + ATP + H2O = N-acetyl-D-muramate 6-phosphate + ADP + H(+)</text>
        <dbReference type="Rhea" id="RHEA:24952"/>
        <dbReference type="ChEBI" id="CHEBI:15377"/>
        <dbReference type="ChEBI" id="CHEBI:15378"/>
        <dbReference type="ChEBI" id="CHEBI:30616"/>
        <dbReference type="ChEBI" id="CHEBI:58690"/>
        <dbReference type="ChEBI" id="CHEBI:58722"/>
        <dbReference type="ChEBI" id="CHEBI:456216"/>
        <dbReference type="EC" id="2.7.1.170"/>
    </reaction>
</comment>
<keyword evidence="1 3" id="KW-0808">Transferase</keyword>
<dbReference type="RefSeq" id="WP_346230006.1">
    <property type="nucleotide sequence ID" value="NZ_JBDJAW010000044.1"/>
</dbReference>
<evidence type="ECO:0000256" key="2">
    <source>
        <dbReference type="SAM" id="MobiDB-lite"/>
    </source>
</evidence>
<gene>
    <name evidence="1" type="primary">anmK</name>
    <name evidence="3" type="ORF">AAH991_33880</name>
</gene>
<dbReference type="InterPro" id="IPR005338">
    <property type="entry name" value="Anhydro_N_Ac-Mur_kinase"/>
</dbReference>
<protein>
    <recommendedName>
        <fullName evidence="1">Anhydro-N-acetylmuramic acid kinase</fullName>
        <ecNumber evidence="1">2.7.1.170</ecNumber>
    </recommendedName>
    <alternativeName>
        <fullName evidence="1">AnhMurNAc kinase</fullName>
    </alternativeName>
</protein>
<comment type="function">
    <text evidence="1">Catalyzes the specific phosphorylation of 1,6-anhydro-N-acetylmuramic acid (anhMurNAc) with the simultaneous cleavage of the 1,6-anhydro ring, generating MurNAc-6-P. Is required for the utilization of anhMurNAc either imported from the medium or derived from its own cell wall murein, and thus plays a role in cell wall recycling.</text>
</comment>
<dbReference type="InterPro" id="IPR043129">
    <property type="entry name" value="ATPase_NBD"/>
</dbReference>
<dbReference type="Gene3D" id="3.30.420.40">
    <property type="match status" value="2"/>
</dbReference>
<organism evidence="3 4">
    <name type="scientific">Microbispora maris</name>
    <dbReference type="NCBI Taxonomy" id="3144104"/>
    <lineage>
        <taxon>Bacteria</taxon>
        <taxon>Bacillati</taxon>
        <taxon>Actinomycetota</taxon>
        <taxon>Actinomycetes</taxon>
        <taxon>Streptosporangiales</taxon>
        <taxon>Streptosporangiaceae</taxon>
        <taxon>Microbispora</taxon>
    </lineage>
</organism>
<name>A0ABV0AXY7_9ACTN</name>
<dbReference type="PANTHER" id="PTHR30605:SF0">
    <property type="entry name" value="ANHYDRO-N-ACETYLMURAMIC ACID KINASE"/>
    <property type="match status" value="1"/>
</dbReference>
<feature type="binding site" evidence="1">
    <location>
        <begin position="9"/>
        <end position="16"/>
    </location>
    <ligand>
        <name>ATP</name>
        <dbReference type="ChEBI" id="CHEBI:30616"/>
    </ligand>
</feature>
<keyword evidence="1" id="KW-0119">Carbohydrate metabolism</keyword>
<comment type="pathway">
    <text evidence="1">Cell wall biogenesis; peptidoglycan recycling.</text>
</comment>
<proteinExistence type="inferred from homology"/>
<comment type="pathway">
    <text evidence="1">Amino-sugar metabolism; 1,6-anhydro-N-acetylmuramate degradation.</text>
</comment>
<feature type="compositionally biased region" description="Pro residues" evidence="2">
    <location>
        <begin position="173"/>
        <end position="183"/>
    </location>
</feature>
<dbReference type="GO" id="GO:0016301">
    <property type="term" value="F:kinase activity"/>
    <property type="evidence" value="ECO:0007669"/>
    <property type="project" value="UniProtKB-KW"/>
</dbReference>
<comment type="similarity">
    <text evidence="1">Belongs to the anhydro-N-acetylmuramic acid kinase family.</text>
</comment>
<feature type="compositionally biased region" description="Low complexity" evidence="2">
    <location>
        <begin position="184"/>
        <end position="203"/>
    </location>
</feature>
<dbReference type="SUPFAM" id="SSF53067">
    <property type="entry name" value="Actin-like ATPase domain"/>
    <property type="match status" value="1"/>
</dbReference>
<keyword evidence="1" id="KW-0547">Nucleotide-binding</keyword>
<evidence type="ECO:0000256" key="1">
    <source>
        <dbReference type="HAMAP-Rule" id="MF_01270"/>
    </source>
</evidence>
<evidence type="ECO:0000313" key="3">
    <source>
        <dbReference type="EMBL" id="MEN3540143.1"/>
    </source>
</evidence>
<comment type="caution">
    <text evidence="3">The sequence shown here is derived from an EMBL/GenBank/DDBJ whole genome shotgun (WGS) entry which is preliminary data.</text>
</comment>
<sequence length="432" mass="44112">MRVLGLISGTSHDGIDCALVRWSADGDLLTGVVEHTGTVPYPPGLRAAIVAALPPNSTDMGEVCRLDTLVGQAFAEAAAGCPPADLVCSHGQTLYHWVEEGRVRGTLQLGQPAWIAERLGVPVVSDLRVRDVAAGGQGAPLVSAFDLPLLAGLREPSGPQGPPEPLGPREPHGPTPPSPPVEPPVSSGSHGSRGPAAPPGRAGALNLGGIANLTVAPTAGEPPLAYDTGPASALLDAAVLAATGRPYDEDGRLAATGRVHEGLLAELLAEPYYHRPPPKTTGKELFHAGYLERVAGPYALGLPDLLATLAALTAETVAAEIRRHRLGTVVVSGGGVRNPALMRALRERAAGVRLLPSDDLGVPSDAKEAIAFSYLGWLTAHGLPGTVPACTGAAGPRVLGTITPGRGPLRLPGPLGAPPRSIRMGAVDPDTV</sequence>
<dbReference type="EC" id="2.7.1.170" evidence="1"/>
<keyword evidence="4" id="KW-1185">Reference proteome</keyword>
<feature type="compositionally biased region" description="Low complexity" evidence="2">
    <location>
        <begin position="404"/>
        <end position="420"/>
    </location>
</feature>
<dbReference type="PANTHER" id="PTHR30605">
    <property type="entry name" value="ANHYDRO-N-ACETYLMURAMIC ACID KINASE"/>
    <property type="match status" value="1"/>
</dbReference>
<reference evidence="3 4" key="1">
    <citation type="submission" date="2024-05" db="EMBL/GenBank/DDBJ databases">
        <title>Microbispora sp.ZYX-F-249.</title>
        <authorList>
            <person name="Xie H."/>
        </authorList>
    </citation>
    <scope>NUCLEOTIDE SEQUENCE [LARGE SCALE GENOMIC DNA]</scope>
    <source>
        <strain evidence="3 4">ZYX-F-249</strain>
    </source>
</reference>
<feature type="region of interest" description="Disordered" evidence="2">
    <location>
        <begin position="152"/>
        <end position="203"/>
    </location>
</feature>
<dbReference type="Pfam" id="PF03702">
    <property type="entry name" value="AnmK"/>
    <property type="match status" value="2"/>
</dbReference>
<accession>A0ABV0AXY7</accession>
<keyword evidence="1 3" id="KW-0418">Kinase</keyword>
<dbReference type="HAMAP" id="MF_01270">
    <property type="entry name" value="AnhMurNAc_kinase"/>
    <property type="match status" value="1"/>
</dbReference>